<evidence type="ECO:0000256" key="4">
    <source>
        <dbReference type="ARBA" id="ARBA00023002"/>
    </source>
</evidence>
<dbReference type="GO" id="GO:0005506">
    <property type="term" value="F:iron ion binding"/>
    <property type="evidence" value="ECO:0007669"/>
    <property type="project" value="InterPro"/>
</dbReference>
<proteinExistence type="inferred from homology"/>
<dbReference type="PRINTS" id="PR00463">
    <property type="entry name" value="EP450I"/>
</dbReference>
<dbReference type="Pfam" id="PF00067">
    <property type="entry name" value="p450"/>
    <property type="match status" value="1"/>
</dbReference>
<evidence type="ECO:0000256" key="6">
    <source>
        <dbReference type="ARBA" id="ARBA00023033"/>
    </source>
</evidence>
<dbReference type="AlphaFoldDB" id="A0A1X2GKB7"/>
<dbReference type="GO" id="GO:0020037">
    <property type="term" value="F:heme binding"/>
    <property type="evidence" value="ECO:0007669"/>
    <property type="project" value="InterPro"/>
</dbReference>
<evidence type="ECO:0000256" key="3">
    <source>
        <dbReference type="ARBA" id="ARBA00022723"/>
    </source>
</evidence>
<dbReference type="Proteomes" id="UP000242146">
    <property type="component" value="Unassembled WGS sequence"/>
</dbReference>
<name>A0A1X2GKB7_9FUNG</name>
<dbReference type="SUPFAM" id="SSF48264">
    <property type="entry name" value="Cytochrome P450"/>
    <property type="match status" value="1"/>
</dbReference>
<dbReference type="STRING" id="101127.A0A1X2GKB7"/>
<keyword evidence="9" id="KW-1185">Reference proteome</keyword>
<evidence type="ECO:0000313" key="9">
    <source>
        <dbReference type="Proteomes" id="UP000242146"/>
    </source>
</evidence>
<dbReference type="GO" id="GO:0004497">
    <property type="term" value="F:monooxygenase activity"/>
    <property type="evidence" value="ECO:0007669"/>
    <property type="project" value="UniProtKB-KW"/>
</dbReference>
<evidence type="ECO:0000256" key="7">
    <source>
        <dbReference type="PIRSR" id="PIRSR602401-1"/>
    </source>
</evidence>
<feature type="binding site" description="axial binding residue" evidence="7">
    <location>
        <position position="482"/>
    </location>
    <ligand>
        <name>heme</name>
        <dbReference type="ChEBI" id="CHEBI:30413"/>
    </ligand>
    <ligandPart>
        <name>Fe</name>
        <dbReference type="ChEBI" id="CHEBI:18248"/>
    </ligandPart>
</feature>
<protein>
    <submittedName>
        <fullName evidence="8">Cytochrome P-450 cyp509A1</fullName>
    </submittedName>
</protein>
<reference evidence="8 9" key="1">
    <citation type="submission" date="2016-07" db="EMBL/GenBank/DDBJ databases">
        <title>Pervasive Adenine N6-methylation of Active Genes in Fungi.</title>
        <authorList>
            <consortium name="DOE Joint Genome Institute"/>
            <person name="Mondo S.J."/>
            <person name="Dannebaum R.O."/>
            <person name="Kuo R.C."/>
            <person name="Labutti K."/>
            <person name="Haridas S."/>
            <person name="Kuo A."/>
            <person name="Salamov A."/>
            <person name="Ahrendt S.R."/>
            <person name="Lipzen A."/>
            <person name="Sullivan W."/>
            <person name="Andreopoulos W.B."/>
            <person name="Clum A."/>
            <person name="Lindquist E."/>
            <person name="Daum C."/>
            <person name="Ramamoorthy G.K."/>
            <person name="Gryganskyi A."/>
            <person name="Culley D."/>
            <person name="Magnuson J.K."/>
            <person name="James T.Y."/>
            <person name="O'Malley M.A."/>
            <person name="Stajich J.E."/>
            <person name="Spatafora J.W."/>
            <person name="Visel A."/>
            <person name="Grigoriev I.V."/>
        </authorList>
    </citation>
    <scope>NUCLEOTIDE SEQUENCE [LARGE SCALE GENOMIC DNA]</scope>
    <source>
        <strain evidence="8 9">NRRL 3301</strain>
    </source>
</reference>
<dbReference type="PANTHER" id="PTHR24291:SF50">
    <property type="entry name" value="BIFUNCTIONAL ALBAFLAVENONE MONOOXYGENASE_TERPENE SYNTHASE"/>
    <property type="match status" value="1"/>
</dbReference>
<sequence>MAERFSQLSQLVRWTELLNVCQQWTTGKRRHLAITMAIATVLLGRSIYNLTRPPKNLRHLPAIGFFPFFNNLAIKRLSTYRIFKTMTKPLLKDGNGIFVRCDRGGWQVCVANPVAAKTLYMKTDLFPKVDMSGFDGTLFNRYVRKSNILLANGAEWKKHRKLANPAFHRSLPVKMFSSHAEHMTCVLQNQQPQQEFTVDIVKLMECVTLDSIGQAAFGFDFGATEDPFSRWKVIYDKVMNDMRSPVFGLLPILERKFLWLFPGRQKAHKTLDEFMAMFEEIIDHKRKTLCENKDQGIAESEKDLLTLMLESELRGEGNLTMDEFMGDIAIFFVAGHDTTANALAYAVYQMSLHPDIQEKARAEVNNVLCPGGDIAEDITPTLEDIKKMDYLMCVIKETLRVNPSVISLVTPRITTEDVDLAGTFIPKNTKITVNIYELHHNPQVWKDADSFDPDRFLEGGEADKLAAQGIAWSPFANGARQCIGYNFSLVQQRVLLAHMLRRYEFSLPSDSPHRHELITNNSIITAPVNLKIIFKRRF</sequence>
<dbReference type="PANTHER" id="PTHR24291">
    <property type="entry name" value="CYTOCHROME P450 FAMILY 4"/>
    <property type="match status" value="1"/>
</dbReference>
<accession>A0A1X2GKB7</accession>
<organism evidence="8 9">
    <name type="scientific">Hesseltinella vesiculosa</name>
    <dbReference type="NCBI Taxonomy" id="101127"/>
    <lineage>
        <taxon>Eukaryota</taxon>
        <taxon>Fungi</taxon>
        <taxon>Fungi incertae sedis</taxon>
        <taxon>Mucoromycota</taxon>
        <taxon>Mucoromycotina</taxon>
        <taxon>Mucoromycetes</taxon>
        <taxon>Mucorales</taxon>
        <taxon>Cunninghamellaceae</taxon>
        <taxon>Hesseltinella</taxon>
    </lineage>
</organism>
<dbReference type="InterPro" id="IPR036396">
    <property type="entry name" value="Cyt_P450_sf"/>
</dbReference>
<comment type="similarity">
    <text evidence="1">Belongs to the cytochrome P450 family.</text>
</comment>
<dbReference type="GO" id="GO:0016705">
    <property type="term" value="F:oxidoreductase activity, acting on paired donors, with incorporation or reduction of molecular oxygen"/>
    <property type="evidence" value="ECO:0007669"/>
    <property type="project" value="InterPro"/>
</dbReference>
<dbReference type="OrthoDB" id="1470350at2759"/>
<keyword evidence="2 7" id="KW-0349">Heme</keyword>
<dbReference type="PRINTS" id="PR00385">
    <property type="entry name" value="P450"/>
</dbReference>
<keyword evidence="5 7" id="KW-0408">Iron</keyword>
<comment type="cofactor">
    <cofactor evidence="7">
        <name>heme</name>
        <dbReference type="ChEBI" id="CHEBI:30413"/>
    </cofactor>
</comment>
<dbReference type="InterPro" id="IPR050196">
    <property type="entry name" value="Cytochrome_P450_Monoox"/>
</dbReference>
<comment type="caution">
    <text evidence="8">The sequence shown here is derived from an EMBL/GenBank/DDBJ whole genome shotgun (WGS) entry which is preliminary data.</text>
</comment>
<keyword evidence="3 7" id="KW-0479">Metal-binding</keyword>
<dbReference type="Gene3D" id="1.10.630.10">
    <property type="entry name" value="Cytochrome P450"/>
    <property type="match status" value="1"/>
</dbReference>
<evidence type="ECO:0000313" key="8">
    <source>
        <dbReference type="EMBL" id="ORX55716.1"/>
    </source>
</evidence>
<evidence type="ECO:0000256" key="2">
    <source>
        <dbReference type="ARBA" id="ARBA00022617"/>
    </source>
</evidence>
<dbReference type="InterPro" id="IPR002401">
    <property type="entry name" value="Cyt_P450_E_grp-I"/>
</dbReference>
<keyword evidence="6" id="KW-0503">Monooxygenase</keyword>
<keyword evidence="4" id="KW-0560">Oxidoreductase</keyword>
<gene>
    <name evidence="8" type="ORF">DM01DRAFT_1304304</name>
</gene>
<evidence type="ECO:0000256" key="5">
    <source>
        <dbReference type="ARBA" id="ARBA00023004"/>
    </source>
</evidence>
<dbReference type="InterPro" id="IPR001128">
    <property type="entry name" value="Cyt_P450"/>
</dbReference>
<evidence type="ECO:0000256" key="1">
    <source>
        <dbReference type="ARBA" id="ARBA00010617"/>
    </source>
</evidence>
<dbReference type="EMBL" id="MCGT01000011">
    <property type="protein sequence ID" value="ORX55716.1"/>
    <property type="molecule type" value="Genomic_DNA"/>
</dbReference>